<proteinExistence type="predicted"/>
<organism evidence="2 3">
    <name type="scientific">Salicibibacter kimchii</name>
    <dbReference type="NCBI Taxonomy" id="2099786"/>
    <lineage>
        <taxon>Bacteria</taxon>
        <taxon>Bacillati</taxon>
        <taxon>Bacillota</taxon>
        <taxon>Bacilli</taxon>
        <taxon>Bacillales</taxon>
        <taxon>Bacillaceae</taxon>
        <taxon>Salicibibacter</taxon>
    </lineage>
</organism>
<keyword evidence="3" id="KW-1185">Reference proteome</keyword>
<dbReference type="AlphaFoldDB" id="A0A345C2I2"/>
<dbReference type="RefSeq" id="WP_114375216.1">
    <property type="nucleotide sequence ID" value="NZ_CP031092.1"/>
</dbReference>
<reference evidence="2 3" key="1">
    <citation type="journal article" date="2018" name="J. Microbiol.">
        <title>Salicibibacter kimchii gen. nov., sp. nov., a moderately halophilic and alkalitolerant bacterium in the family Bacillaceae, isolated from kimchi.</title>
        <authorList>
            <person name="Jang J.Y."/>
            <person name="Oh Y.J."/>
            <person name="Lim S.K."/>
            <person name="Park H.K."/>
            <person name="Lee C."/>
            <person name="Kim J.Y."/>
            <person name="Lee M.A."/>
            <person name="Choi H.J."/>
        </authorList>
    </citation>
    <scope>NUCLEOTIDE SEQUENCE [LARGE SCALE GENOMIC DNA]</scope>
    <source>
        <strain evidence="2 3">NKC1-1</strain>
    </source>
</reference>
<evidence type="ECO:0000313" key="3">
    <source>
        <dbReference type="Proteomes" id="UP000252100"/>
    </source>
</evidence>
<dbReference type="KEGG" id="rue:DT065_16430"/>
<accession>A0A345C2I2</accession>
<dbReference type="EMBL" id="CP031092">
    <property type="protein sequence ID" value="AXF57413.1"/>
    <property type="molecule type" value="Genomic_DNA"/>
</dbReference>
<name>A0A345C2I2_9BACI</name>
<evidence type="ECO:0000313" key="2">
    <source>
        <dbReference type="EMBL" id="AXF57413.1"/>
    </source>
</evidence>
<gene>
    <name evidence="2" type="ORF">DT065_16430</name>
</gene>
<sequence length="152" mass="17626">MEPMLDLLPYLQAEKELNRLESRRQSEREQIISGIYRQCEVIGGMPVTYSYPTEKAALELVDIDGAYSTAIRRNEERVTVLNNALDTLIESERKAFNVFINSKGRAVSHEAYTALEKVRSFVVKYKEAKEAEQKQKRKEKLKEEIKKKGEKQ</sequence>
<evidence type="ECO:0000256" key="1">
    <source>
        <dbReference type="SAM" id="MobiDB-lite"/>
    </source>
</evidence>
<dbReference type="Proteomes" id="UP000252100">
    <property type="component" value="Chromosome"/>
</dbReference>
<protein>
    <submittedName>
        <fullName evidence="2">Uncharacterized protein</fullName>
    </submittedName>
</protein>
<feature type="region of interest" description="Disordered" evidence="1">
    <location>
        <begin position="131"/>
        <end position="152"/>
    </location>
</feature>